<dbReference type="EC" id="3.1.1.-" evidence="3"/>
<proteinExistence type="inferred from homology"/>
<dbReference type="GO" id="GO:0016787">
    <property type="term" value="F:hydrolase activity"/>
    <property type="evidence" value="ECO:0007669"/>
    <property type="project" value="UniProtKB-KW"/>
</dbReference>
<dbReference type="PROSITE" id="PS00122">
    <property type="entry name" value="CARBOXYLESTERASE_B_1"/>
    <property type="match status" value="1"/>
</dbReference>
<feature type="signal peptide" evidence="3">
    <location>
        <begin position="1"/>
        <end position="21"/>
    </location>
</feature>
<protein>
    <recommendedName>
        <fullName evidence="3">Carboxylic ester hydrolase</fullName>
        <ecNumber evidence="3">3.1.1.-</ecNumber>
    </recommendedName>
</protein>
<evidence type="ECO:0000256" key="1">
    <source>
        <dbReference type="ARBA" id="ARBA00005964"/>
    </source>
</evidence>
<dbReference type="SUPFAM" id="SSF53474">
    <property type="entry name" value="alpha/beta-Hydrolases"/>
    <property type="match status" value="1"/>
</dbReference>
<feature type="chain" id="PRO_5005134153" description="Carboxylic ester hydrolase" evidence="3">
    <location>
        <begin position="22"/>
        <end position="254"/>
    </location>
</feature>
<keyword evidence="2 3" id="KW-0378">Hydrolase</keyword>
<dbReference type="InterPro" id="IPR019819">
    <property type="entry name" value="Carboxylesterase_B_CS"/>
</dbReference>
<dbReference type="Pfam" id="PF00135">
    <property type="entry name" value="COesterase"/>
    <property type="match status" value="1"/>
</dbReference>
<reference evidence="6" key="1">
    <citation type="submission" date="2003-08" db="EMBL/GenBank/DDBJ databases">
        <authorList>
            <person name="Birren B."/>
            <person name="Nusbaum C."/>
            <person name="Abebe A."/>
            <person name="Abouelleil A."/>
            <person name="Adekoya E."/>
            <person name="Ait-zahra M."/>
            <person name="Allen N."/>
            <person name="Allen T."/>
            <person name="An P."/>
            <person name="Anderson M."/>
            <person name="Anderson S."/>
            <person name="Arachchi H."/>
            <person name="Armbruster J."/>
            <person name="Bachantsang P."/>
            <person name="Baldwin J."/>
            <person name="Barry A."/>
            <person name="Bayul T."/>
            <person name="Blitshsteyn B."/>
            <person name="Bloom T."/>
            <person name="Blye J."/>
            <person name="Boguslavskiy L."/>
            <person name="Borowsky M."/>
            <person name="Boukhgalter B."/>
            <person name="Brunache A."/>
            <person name="Butler J."/>
            <person name="Calixte N."/>
            <person name="Calvo S."/>
            <person name="Camarata J."/>
            <person name="Campo K."/>
            <person name="Chang J."/>
            <person name="Cheshatsang Y."/>
            <person name="Citroen M."/>
            <person name="Collymore A."/>
            <person name="Considine T."/>
            <person name="Cook A."/>
            <person name="Cooke P."/>
            <person name="Corum B."/>
            <person name="Cuomo C."/>
            <person name="David R."/>
            <person name="Dawoe T."/>
            <person name="Degray S."/>
            <person name="Dodge S."/>
            <person name="Dooley K."/>
            <person name="Dorje P."/>
            <person name="Dorjee K."/>
            <person name="Dorris L."/>
            <person name="Duffey N."/>
            <person name="Dupes A."/>
            <person name="Elkins T."/>
            <person name="Engels R."/>
            <person name="Erickson J."/>
            <person name="Farina A."/>
            <person name="Faro S."/>
            <person name="Ferreira P."/>
            <person name="Fischer H."/>
            <person name="Fitzgerald M."/>
            <person name="Foley K."/>
            <person name="Gage D."/>
            <person name="Galagan J."/>
            <person name="Gearin G."/>
            <person name="Gnerre S."/>
            <person name="Gnirke A."/>
            <person name="Goyette A."/>
            <person name="Graham J."/>
            <person name="Grandbois E."/>
            <person name="Gyaltsen K."/>
            <person name="Hafez N."/>
            <person name="Hagopian D."/>
            <person name="Hagos B."/>
            <person name="Hall J."/>
            <person name="Hatcher B."/>
            <person name="Heller A."/>
            <person name="Higgins H."/>
            <person name="Honan T."/>
            <person name="Horn A."/>
            <person name="Houde N."/>
            <person name="Hughes L."/>
            <person name="Hulme W."/>
            <person name="Husby E."/>
            <person name="Iliev I."/>
            <person name="Jaffe D."/>
            <person name="Jones C."/>
            <person name="Kamal M."/>
            <person name="Kamat A."/>
            <person name="Kamvysselis M."/>
            <person name="Karlsson E."/>
            <person name="Kells C."/>
            <person name="Kieu A."/>
            <person name="Kisner P."/>
            <person name="Kodira C."/>
            <person name="Kulbokas E."/>
            <person name="Labutti K."/>
            <person name="Lama D."/>
            <person name="Landers T."/>
            <person name="Leger J."/>
            <person name="Levine S."/>
            <person name="Lewis D."/>
            <person name="Lewis T."/>
            <person name="Lindblad-toh K."/>
            <person name="Liu X."/>
            <person name="Lokyitsang T."/>
            <person name="Lokyitsang Y."/>
            <person name="Lucien O."/>
            <person name="Lui A."/>
            <person name="Ma L.J."/>
            <person name="Mabbitt R."/>
            <person name="Macdonald J."/>
            <person name="Maclean C."/>
            <person name="Major J."/>
            <person name="Manning J."/>
            <person name="Marabella R."/>
            <person name="Maru K."/>
            <person name="Matthews C."/>
            <person name="Mauceli E."/>
            <person name="Mccarthy M."/>
            <person name="Mcdonough S."/>
            <person name="Mcghee T."/>
            <person name="Meldrim J."/>
            <person name="Meneus L."/>
            <person name="Mesirov J."/>
            <person name="Mihalev A."/>
            <person name="Mihova T."/>
            <person name="Mikkelsen T."/>
            <person name="Mlenga V."/>
            <person name="Moru K."/>
            <person name="Mozes J."/>
            <person name="Mulrain L."/>
            <person name="Munson G."/>
            <person name="Naylor J."/>
            <person name="Newes C."/>
            <person name="Nguyen C."/>
            <person name="Nguyen N."/>
            <person name="Nguyen T."/>
            <person name="Nicol R."/>
            <person name="Nielsen C."/>
            <person name="Nizzari M."/>
            <person name="Norbu C."/>
            <person name="Norbu N."/>
            <person name="O'donnell P."/>
            <person name="Okoawo O."/>
            <person name="O'leary S."/>
            <person name="Omotosho B."/>
            <person name="O'neill K."/>
            <person name="Osman S."/>
            <person name="Parker S."/>
            <person name="Perrin D."/>
            <person name="Phunkhang P."/>
            <person name="Piqani B."/>
            <person name="Purcell S."/>
            <person name="Rachupka T."/>
            <person name="Ramasamy U."/>
            <person name="Rameau R."/>
            <person name="Ray V."/>
            <person name="Raymond C."/>
            <person name="Retta R."/>
            <person name="Richardson S."/>
            <person name="Rise C."/>
            <person name="Rodriguez J."/>
            <person name="Rogers J."/>
            <person name="Rogov P."/>
            <person name="Rutman M."/>
            <person name="Schupbach R."/>
            <person name="Seaman C."/>
            <person name="Settipalli S."/>
            <person name="Sharpe T."/>
            <person name="Sheridan J."/>
            <person name="Sherpa N."/>
            <person name="Shi J."/>
            <person name="Smirnov S."/>
            <person name="Smith C."/>
            <person name="Sougnez C."/>
            <person name="Spencer B."/>
            <person name="Stalker J."/>
            <person name="Stange-thomann N."/>
            <person name="Stavropoulos S."/>
            <person name="Stetson K."/>
            <person name="Stone C."/>
            <person name="Stone S."/>
            <person name="Stubbs M."/>
            <person name="Talamas J."/>
            <person name="Tchuinga P."/>
            <person name="Tenzing P."/>
            <person name="Tesfaye S."/>
            <person name="Theodore J."/>
            <person name="Thoulutsang Y."/>
            <person name="Topham K."/>
            <person name="Towey S."/>
            <person name="Tsamla T."/>
            <person name="Tsomo N."/>
            <person name="Vallee D."/>
            <person name="Vassiliev H."/>
            <person name="Venkataraman V."/>
            <person name="Vinson J."/>
            <person name="Vo A."/>
            <person name="Wade C."/>
            <person name="Wang S."/>
            <person name="Wangchuk T."/>
            <person name="Wangdi T."/>
            <person name="Whittaker C."/>
            <person name="Wilkinson J."/>
            <person name="Wu Y."/>
            <person name="Wyman D."/>
            <person name="Yadav S."/>
            <person name="Yang S."/>
            <person name="Yang X."/>
            <person name="Yeager S."/>
            <person name="Yee E."/>
            <person name="Young G."/>
            <person name="Zainoun J."/>
            <person name="Zembeck L."/>
            <person name="Zimmer A."/>
            <person name="Zody M."/>
            <person name="Lander E."/>
        </authorList>
    </citation>
    <scope>NUCLEOTIDE SEQUENCE [LARGE SCALE GENOMIC DNA]</scope>
</reference>
<dbReference type="InParanoid" id="H2Z9T2"/>
<feature type="domain" description="Carboxylesterase type B" evidence="4">
    <location>
        <begin position="22"/>
        <end position="243"/>
    </location>
</feature>
<reference evidence="5" key="3">
    <citation type="submission" date="2025-09" db="UniProtKB">
        <authorList>
            <consortium name="Ensembl"/>
        </authorList>
    </citation>
    <scope>IDENTIFICATION</scope>
</reference>
<sequence>MVRGITVVLYFAVCLFGFAICDPVVKTNNGHLFGSSETDGSVFYSIPYAQPPVGGLRFQDPVAIGYHGDIYATNNTGVGCIGMRLMCSIGQCAEFESEDCLYLNVYVPKNVDLSDPTSPPKADLPVLVWFHGGAFWFGAGLAPLYDGQFMAEKTEAIVVTLNYRYMPFGFLSMSTGLSSAPGNMGFHDQQVALQWVQDNIAAFGGNKQQVTIFGESAGAQTVGLHLISSVSAPLFANAIMQSNPVSFTFKTAAE</sequence>
<name>H2Z9T2_CIOSA</name>
<dbReference type="PANTHER" id="PTHR45570">
    <property type="entry name" value="CARBOXYLIC ESTER HYDROLASE"/>
    <property type="match status" value="1"/>
</dbReference>
<dbReference type="OMA" id="CIGMRLM"/>
<dbReference type="PROSITE" id="PS00941">
    <property type="entry name" value="CARBOXYLESTERASE_B_2"/>
    <property type="match status" value="1"/>
</dbReference>
<dbReference type="STRING" id="51511.ENSCSAVP00000014347"/>
<evidence type="ECO:0000259" key="4">
    <source>
        <dbReference type="Pfam" id="PF00135"/>
    </source>
</evidence>
<dbReference type="Gene3D" id="3.40.50.1820">
    <property type="entry name" value="alpha/beta hydrolase"/>
    <property type="match status" value="1"/>
</dbReference>
<organism evidence="5 6">
    <name type="scientific">Ciona savignyi</name>
    <name type="common">Pacific transparent sea squirt</name>
    <dbReference type="NCBI Taxonomy" id="51511"/>
    <lineage>
        <taxon>Eukaryota</taxon>
        <taxon>Metazoa</taxon>
        <taxon>Chordata</taxon>
        <taxon>Tunicata</taxon>
        <taxon>Ascidiacea</taxon>
        <taxon>Phlebobranchia</taxon>
        <taxon>Cionidae</taxon>
        <taxon>Ciona</taxon>
    </lineage>
</organism>
<dbReference type="InterPro" id="IPR019826">
    <property type="entry name" value="Carboxylesterase_B_AS"/>
</dbReference>
<keyword evidence="6" id="KW-1185">Reference proteome</keyword>
<dbReference type="GeneTree" id="ENSGT00940000164234"/>
<reference evidence="5" key="2">
    <citation type="submission" date="2025-08" db="UniProtKB">
        <authorList>
            <consortium name="Ensembl"/>
        </authorList>
    </citation>
    <scope>IDENTIFICATION</scope>
</reference>
<dbReference type="HOGENOM" id="CLU_006586_4_2_1"/>
<evidence type="ECO:0000256" key="3">
    <source>
        <dbReference type="RuleBase" id="RU361235"/>
    </source>
</evidence>
<dbReference type="Ensembl" id="ENSCSAVT00000014512.1">
    <property type="protein sequence ID" value="ENSCSAVP00000014347.1"/>
    <property type="gene ID" value="ENSCSAVG00000008402.1"/>
</dbReference>
<accession>H2Z9T2</accession>
<dbReference type="InterPro" id="IPR029058">
    <property type="entry name" value="AB_hydrolase_fold"/>
</dbReference>
<evidence type="ECO:0000313" key="5">
    <source>
        <dbReference type="Ensembl" id="ENSCSAVP00000014347.1"/>
    </source>
</evidence>
<dbReference type="InterPro" id="IPR002018">
    <property type="entry name" value="CarbesteraseB"/>
</dbReference>
<dbReference type="AlphaFoldDB" id="H2Z9T2"/>
<evidence type="ECO:0000256" key="2">
    <source>
        <dbReference type="ARBA" id="ARBA00022801"/>
    </source>
</evidence>
<dbReference type="Proteomes" id="UP000007875">
    <property type="component" value="Unassembled WGS sequence"/>
</dbReference>
<dbReference type="eggNOG" id="KOG4389">
    <property type="taxonomic scope" value="Eukaryota"/>
</dbReference>
<keyword evidence="3" id="KW-0732">Signal</keyword>
<evidence type="ECO:0000313" key="6">
    <source>
        <dbReference type="Proteomes" id="UP000007875"/>
    </source>
</evidence>
<comment type="similarity">
    <text evidence="1 3">Belongs to the type-B carboxylesterase/lipase family.</text>
</comment>